<dbReference type="EMBL" id="JBANRG010000019">
    <property type="protein sequence ID" value="KAK7457855.1"/>
    <property type="molecule type" value="Genomic_DNA"/>
</dbReference>
<keyword evidence="2" id="KW-0732">Signal</keyword>
<evidence type="ECO:0000313" key="4">
    <source>
        <dbReference type="Proteomes" id="UP001498398"/>
    </source>
</evidence>
<organism evidence="3 4">
    <name type="scientific">Marasmiellus scandens</name>
    <dbReference type="NCBI Taxonomy" id="2682957"/>
    <lineage>
        <taxon>Eukaryota</taxon>
        <taxon>Fungi</taxon>
        <taxon>Dikarya</taxon>
        <taxon>Basidiomycota</taxon>
        <taxon>Agaricomycotina</taxon>
        <taxon>Agaricomycetes</taxon>
        <taxon>Agaricomycetidae</taxon>
        <taxon>Agaricales</taxon>
        <taxon>Marasmiineae</taxon>
        <taxon>Omphalotaceae</taxon>
        <taxon>Marasmiellus</taxon>
    </lineage>
</organism>
<feature type="compositionally biased region" description="Polar residues" evidence="1">
    <location>
        <begin position="185"/>
        <end position="210"/>
    </location>
</feature>
<accession>A0ABR1JGE3</accession>
<comment type="caution">
    <text evidence="3">The sequence shown here is derived from an EMBL/GenBank/DDBJ whole genome shotgun (WGS) entry which is preliminary data.</text>
</comment>
<protein>
    <submittedName>
        <fullName evidence="3">Uncharacterized protein</fullName>
    </submittedName>
</protein>
<feature type="chain" id="PRO_5047521661" evidence="2">
    <location>
        <begin position="26"/>
        <end position="240"/>
    </location>
</feature>
<sequence>MIRYTLASAFISLLTLYLAVIPASAEDGVTIAKFGFSDNPLVLTGTTKLVPIGTEKGGIRTTYQFSEAQIFTSTLLAGPQTTLTGEASGLMIVSASGFEISMTNPPAPLPSGLTPNNRFLGGHEIIECQFTDANDGVCEDRVFREEDTTTLDFTETLTGSMQIEVLSVDTPSTTVSVQTPSLSSETVQTSPTAQSVSESVQVPQPTTSGGVNPDDGAAAAMKVDTLVMVVSVMLGVVAIL</sequence>
<feature type="region of interest" description="Disordered" evidence="1">
    <location>
        <begin position="172"/>
        <end position="214"/>
    </location>
</feature>
<feature type="signal peptide" evidence="2">
    <location>
        <begin position="1"/>
        <end position="25"/>
    </location>
</feature>
<evidence type="ECO:0000256" key="1">
    <source>
        <dbReference type="SAM" id="MobiDB-lite"/>
    </source>
</evidence>
<keyword evidence="4" id="KW-1185">Reference proteome</keyword>
<reference evidence="3 4" key="1">
    <citation type="submission" date="2024-01" db="EMBL/GenBank/DDBJ databases">
        <title>A draft genome for the cacao thread blight pathogen Marasmiellus scandens.</title>
        <authorList>
            <person name="Baruah I.K."/>
            <person name="Leung J."/>
            <person name="Bukari Y."/>
            <person name="Amoako-Attah I."/>
            <person name="Meinhardt L.W."/>
            <person name="Bailey B.A."/>
            <person name="Cohen S.P."/>
        </authorList>
    </citation>
    <scope>NUCLEOTIDE SEQUENCE [LARGE SCALE GENOMIC DNA]</scope>
    <source>
        <strain evidence="3 4">GH-19</strain>
    </source>
</reference>
<dbReference type="Proteomes" id="UP001498398">
    <property type="component" value="Unassembled WGS sequence"/>
</dbReference>
<proteinExistence type="predicted"/>
<evidence type="ECO:0000256" key="2">
    <source>
        <dbReference type="SAM" id="SignalP"/>
    </source>
</evidence>
<gene>
    <name evidence="3" type="ORF">VKT23_010200</name>
</gene>
<evidence type="ECO:0000313" key="3">
    <source>
        <dbReference type="EMBL" id="KAK7457855.1"/>
    </source>
</evidence>
<feature type="compositionally biased region" description="Low complexity" evidence="1">
    <location>
        <begin position="172"/>
        <end position="184"/>
    </location>
</feature>
<name>A0ABR1JGE3_9AGAR</name>